<dbReference type="Proteomes" id="UP001596036">
    <property type="component" value="Unassembled WGS sequence"/>
</dbReference>
<sequence>MPDFIDSHPQDLPRTWGEAFAALPPEPLPGDGWQRLGARLDARASRQGAARRERRLSWLIGIASAAVLVMAAWSPLSRWWQREPRAVQSSVVAVTVPATRDPVMARDVTPPPASATTAVSKPVATASATHPAAHEPIARAPERSTARRASKRMQNATVATRTPASESRRESQPGIAEAALAASTTDPLEKLKTQSAQLEALVAMARDDRVGSASSELLSGEIDAGIAAIDVALSRADLTQARQQELWQRRVDLLQQLAGVEATSRWLAAQGASNETLLVAVD</sequence>
<gene>
    <name evidence="3" type="ORF">ACFPN1_08170</name>
</gene>
<name>A0ABW0SM24_9GAMM</name>
<evidence type="ECO:0000313" key="3">
    <source>
        <dbReference type="EMBL" id="MFC5570030.1"/>
    </source>
</evidence>
<keyword evidence="2" id="KW-0472">Membrane</keyword>
<evidence type="ECO:0000256" key="1">
    <source>
        <dbReference type="SAM" id="MobiDB-lite"/>
    </source>
</evidence>
<feature type="transmembrane region" description="Helical" evidence="2">
    <location>
        <begin position="56"/>
        <end position="76"/>
    </location>
</feature>
<feature type="compositionally biased region" description="Basic and acidic residues" evidence="1">
    <location>
        <begin position="132"/>
        <end position="145"/>
    </location>
</feature>
<keyword evidence="2" id="KW-0812">Transmembrane</keyword>
<organism evidence="3 4">
    <name type="scientific">Lysobacter yangpyeongensis</name>
    <dbReference type="NCBI Taxonomy" id="346182"/>
    <lineage>
        <taxon>Bacteria</taxon>
        <taxon>Pseudomonadati</taxon>
        <taxon>Pseudomonadota</taxon>
        <taxon>Gammaproteobacteria</taxon>
        <taxon>Lysobacterales</taxon>
        <taxon>Lysobacteraceae</taxon>
        <taxon>Lysobacter</taxon>
    </lineage>
</organism>
<accession>A0ABW0SM24</accession>
<dbReference type="EMBL" id="JBHSNM010000002">
    <property type="protein sequence ID" value="MFC5570030.1"/>
    <property type="molecule type" value="Genomic_DNA"/>
</dbReference>
<feature type="region of interest" description="Disordered" evidence="1">
    <location>
        <begin position="103"/>
        <end position="174"/>
    </location>
</feature>
<keyword evidence="2" id="KW-1133">Transmembrane helix</keyword>
<proteinExistence type="predicted"/>
<reference evidence="4" key="1">
    <citation type="journal article" date="2019" name="Int. J. Syst. Evol. Microbiol.">
        <title>The Global Catalogue of Microorganisms (GCM) 10K type strain sequencing project: providing services to taxonomists for standard genome sequencing and annotation.</title>
        <authorList>
            <consortium name="The Broad Institute Genomics Platform"/>
            <consortium name="The Broad Institute Genome Sequencing Center for Infectious Disease"/>
            <person name="Wu L."/>
            <person name="Ma J."/>
        </authorList>
    </citation>
    <scope>NUCLEOTIDE SEQUENCE [LARGE SCALE GENOMIC DNA]</scope>
    <source>
        <strain evidence="4">KACC 11407</strain>
    </source>
</reference>
<comment type="caution">
    <text evidence="3">The sequence shown here is derived from an EMBL/GenBank/DDBJ whole genome shotgun (WGS) entry which is preliminary data.</text>
</comment>
<keyword evidence="4" id="KW-1185">Reference proteome</keyword>
<evidence type="ECO:0000313" key="4">
    <source>
        <dbReference type="Proteomes" id="UP001596036"/>
    </source>
</evidence>
<evidence type="ECO:0000256" key="2">
    <source>
        <dbReference type="SAM" id="Phobius"/>
    </source>
</evidence>
<protein>
    <submittedName>
        <fullName evidence="3">Uncharacterized protein</fullName>
    </submittedName>
</protein>
<feature type="compositionally biased region" description="Polar residues" evidence="1">
    <location>
        <begin position="152"/>
        <end position="165"/>
    </location>
</feature>
<dbReference type="RefSeq" id="WP_386754364.1">
    <property type="nucleotide sequence ID" value="NZ_JBHSNM010000002.1"/>
</dbReference>